<dbReference type="RefSeq" id="WP_115331677.1">
    <property type="nucleotide sequence ID" value="NZ_CAAAHP010000002.1"/>
</dbReference>
<keyword evidence="2" id="KW-1185">Reference proteome</keyword>
<dbReference type="EMBL" id="UGOD01000001">
    <property type="protein sequence ID" value="STX52090.1"/>
    <property type="molecule type" value="Genomic_DNA"/>
</dbReference>
<protein>
    <submittedName>
        <fullName evidence="1">Uncharacterized protein</fullName>
    </submittedName>
</protein>
<evidence type="ECO:0000313" key="1">
    <source>
        <dbReference type="EMBL" id="STX52090.1"/>
    </source>
</evidence>
<dbReference type="OrthoDB" id="582214at2"/>
<organism evidence="1 2">
    <name type="scientific">Legionella busanensis</name>
    <dbReference type="NCBI Taxonomy" id="190655"/>
    <lineage>
        <taxon>Bacteria</taxon>
        <taxon>Pseudomonadati</taxon>
        <taxon>Pseudomonadota</taxon>
        <taxon>Gammaproteobacteria</taxon>
        <taxon>Legionellales</taxon>
        <taxon>Legionellaceae</taxon>
        <taxon>Legionella</taxon>
    </lineage>
</organism>
<accession>A0A378JQ84</accession>
<dbReference type="AlphaFoldDB" id="A0A378JQ84"/>
<evidence type="ECO:0000313" key="2">
    <source>
        <dbReference type="Proteomes" id="UP000254794"/>
    </source>
</evidence>
<gene>
    <name evidence="1" type="ORF">NCTC13316_02194</name>
</gene>
<dbReference type="Proteomes" id="UP000254794">
    <property type="component" value="Unassembled WGS sequence"/>
</dbReference>
<sequence>MAKQLEKSLLSQQQIKFLRHLFFYDQKFSMQYFLVNNYQYFFKKALQFEQKIWNQCQYGDLEAEGYRDLIDQTKFIGGFDEHGDCHAVTCSFIKGKSLPPFLARFEFFSQELKNKIIQQFNSGFIDEVGTAAVDYRGIKSGSALRMWALTFLDGCLRGVQAWGIVMEPERVEKMINKYNLPFKQIGPTIDYQGGHCAPHLITLKGVKQSNIARFVQNI</sequence>
<reference evidence="1 2" key="1">
    <citation type="submission" date="2018-06" db="EMBL/GenBank/DDBJ databases">
        <authorList>
            <consortium name="Pathogen Informatics"/>
            <person name="Doyle S."/>
        </authorList>
    </citation>
    <scope>NUCLEOTIDE SEQUENCE [LARGE SCALE GENOMIC DNA]</scope>
    <source>
        <strain evidence="1 2">NCTC13316</strain>
    </source>
</reference>
<name>A0A378JQ84_9GAMM</name>
<proteinExistence type="predicted"/>